<evidence type="ECO:0008006" key="3">
    <source>
        <dbReference type="Google" id="ProtNLM"/>
    </source>
</evidence>
<reference evidence="1 2" key="1">
    <citation type="submission" date="2016-03" db="EMBL/GenBank/DDBJ databases">
        <authorList>
            <person name="Sant'Anna F.H."/>
            <person name="Ambrosini A."/>
            <person name="Souza R."/>
            <person name="Bach E."/>
            <person name="Fernandes G."/>
            <person name="Balsanelli E."/>
            <person name="Baura V.A."/>
            <person name="Souza E.M."/>
            <person name="Passaglia L."/>
        </authorList>
    </citation>
    <scope>NUCLEOTIDE SEQUENCE [LARGE SCALE GENOMIC DNA]</scope>
    <source>
        <strain evidence="1 2">P26E</strain>
    </source>
</reference>
<organism evidence="1 2">
    <name type="scientific">Paenibacillus helianthi</name>
    <dbReference type="NCBI Taxonomy" id="1349432"/>
    <lineage>
        <taxon>Bacteria</taxon>
        <taxon>Bacillati</taxon>
        <taxon>Bacillota</taxon>
        <taxon>Bacilli</taxon>
        <taxon>Bacillales</taxon>
        <taxon>Paenibacillaceae</taxon>
        <taxon>Paenibacillus</taxon>
    </lineage>
</organism>
<comment type="caution">
    <text evidence="1">The sequence shown here is derived from an EMBL/GenBank/DDBJ whole genome shotgun (WGS) entry which is preliminary data.</text>
</comment>
<dbReference type="Proteomes" id="UP000186058">
    <property type="component" value="Unassembled WGS sequence"/>
</dbReference>
<proteinExistence type="predicted"/>
<accession>A0ABX3EE74</accession>
<sequence length="77" mass="8925">MTLYELEKKLLEINIPNDAYSLNGGLPNEAFCINESDGKWETYYSERGSKSGTKLFDNEGEACDYFLTWIKRNFKIT</sequence>
<gene>
    <name evidence="1" type="ORF">A3844_30115</name>
</gene>
<keyword evidence="2" id="KW-1185">Reference proteome</keyword>
<name>A0ABX3EE74_9BACL</name>
<evidence type="ECO:0000313" key="1">
    <source>
        <dbReference type="EMBL" id="OKP76910.1"/>
    </source>
</evidence>
<evidence type="ECO:0000313" key="2">
    <source>
        <dbReference type="Proteomes" id="UP000186058"/>
    </source>
</evidence>
<dbReference type="EMBL" id="LVWI01000111">
    <property type="protein sequence ID" value="OKP76910.1"/>
    <property type="molecule type" value="Genomic_DNA"/>
</dbReference>
<protein>
    <recommendedName>
        <fullName evidence="3">SMI1/KNR4 family protein</fullName>
    </recommendedName>
</protein>